<dbReference type="PANTHER" id="PTHR21483:SF18">
    <property type="entry name" value="RNA POLYMERASE II-ASSOCIATED PROTEIN 1"/>
    <property type="match status" value="1"/>
</dbReference>
<dbReference type="AlphaFoldDB" id="A0A0C3IS46"/>
<dbReference type="PANTHER" id="PTHR21483">
    <property type="entry name" value="RNA POLYMERASE II-ASSOCIATED PROTEIN 1"/>
    <property type="match status" value="1"/>
</dbReference>
<protein>
    <submittedName>
        <fullName evidence="1">Uncharacterized protein</fullName>
    </submittedName>
</protein>
<reference evidence="1 2" key="1">
    <citation type="submission" date="2014-04" db="EMBL/GenBank/DDBJ databases">
        <authorList>
            <consortium name="DOE Joint Genome Institute"/>
            <person name="Kuo A."/>
            <person name="Kohler A."/>
            <person name="Costa M.D."/>
            <person name="Nagy L.G."/>
            <person name="Floudas D."/>
            <person name="Copeland A."/>
            <person name="Barry K.W."/>
            <person name="Cichocki N."/>
            <person name="Veneault-Fourrey C."/>
            <person name="LaButti K."/>
            <person name="Lindquist E.A."/>
            <person name="Lipzen A."/>
            <person name="Lundell T."/>
            <person name="Morin E."/>
            <person name="Murat C."/>
            <person name="Sun H."/>
            <person name="Tunlid A."/>
            <person name="Henrissat B."/>
            <person name="Grigoriev I.V."/>
            <person name="Hibbett D.S."/>
            <person name="Martin F."/>
            <person name="Nordberg H.P."/>
            <person name="Cantor M.N."/>
            <person name="Hua S.X."/>
        </authorList>
    </citation>
    <scope>NUCLEOTIDE SEQUENCE [LARGE SCALE GENOMIC DNA]</scope>
    <source>
        <strain evidence="1 2">Marx 270</strain>
    </source>
</reference>
<keyword evidence="2" id="KW-1185">Reference proteome</keyword>
<dbReference type="InterPro" id="IPR039913">
    <property type="entry name" value="RPAP1/Rba50"/>
</dbReference>
<accession>A0A0C3IS46</accession>
<evidence type="ECO:0000313" key="1">
    <source>
        <dbReference type="EMBL" id="KIN99732.1"/>
    </source>
</evidence>
<gene>
    <name evidence="1" type="ORF">M404DRAFT_30184</name>
</gene>
<proteinExistence type="predicted"/>
<organism evidence="1 2">
    <name type="scientific">Pisolithus tinctorius Marx 270</name>
    <dbReference type="NCBI Taxonomy" id="870435"/>
    <lineage>
        <taxon>Eukaryota</taxon>
        <taxon>Fungi</taxon>
        <taxon>Dikarya</taxon>
        <taxon>Basidiomycota</taxon>
        <taxon>Agaricomycotina</taxon>
        <taxon>Agaricomycetes</taxon>
        <taxon>Agaricomycetidae</taxon>
        <taxon>Boletales</taxon>
        <taxon>Sclerodermatineae</taxon>
        <taxon>Pisolithaceae</taxon>
        <taxon>Pisolithus</taxon>
    </lineage>
</organism>
<sequence>MLSVLVKVVHRLGVRLKDGDSPDKIAELVGKEGELRKQALASGLSAISEHGSVSAVAVEVVGECLVVWDDRTADVEGIELHFAPDVISSTHPEQLLPIIAGMLVQPSLPHETLEQLLVIVYRFAQESNELANSIMTAPHLVSVIIQTFLLTPIPPREDSFLPDPLALRFLIILASASRSNASTLLEPADALLRFATLLPNSSPFPTPLATSLLIQTLRFYRILASYGLYSHIATSASIYFSALGSYVLSSPPLAPKTLSQLRAARSSLLEVWIVCATDPHAITPPHEIPWSQVTAWSWESEMRLLRKDLTEAEQDWEVWSVVWNVEAAWLEGARINGMKGGEKERSDVLESVQPGFEAEDGLEHKVVRAALEAVKQHLGILATDGPGMEKALRLIVTPTRALSSAIRLWLACLPPLKDVPLGSPPFMLPFGKLSKLCAELVTHPVWSLPQKHGMYLQVHLRPLSSLLAYFHRLSRHIPGTSPDLWLAQGLSMITRVIPGDECCNCHGRKLYSTRDTSDCRHTIRPNLNVYLGPLYITTESISRSTTLRLPGGAPDLPEEAKTGLPLPRDWLTAPLTHLLWSGTSPVFRSLPTGWDASEVEVVRATLLLLHVSSGVLQRWGLGLYALGPAEVVFACMKVCMFEHGVGGGASGMDSSTGVFRDSIVEKLMGWLLDPFTPKQLPIPPPSPPTAAACSEPTSASLSRFTPQNHIPFYQFKRILSHYTLPDYRRLVWCEAGDGSRASSGVGGAVGAVTEVVRTVRLSLEQVVCCGLGWPGSDSVLASPDIREYLYPVERNGRILGAYLQALLAGSNAPQGFLRLIAVHHVACSALPDLQKLARAAEDGTSSNNTVTDGGEVMTVTPPTDPGQSSVSLTGPTLLRLLLNRGDAPAVQDVLLYCQSPRGGFLWPPSCFEDDLAETDKAERVEYVRDVISGVMAERVKVILGRKED</sequence>
<name>A0A0C3IS46_PISTI</name>
<reference evidence="2" key="2">
    <citation type="submission" date="2015-01" db="EMBL/GenBank/DDBJ databases">
        <title>Evolutionary Origins and Diversification of the Mycorrhizal Mutualists.</title>
        <authorList>
            <consortium name="DOE Joint Genome Institute"/>
            <consortium name="Mycorrhizal Genomics Consortium"/>
            <person name="Kohler A."/>
            <person name="Kuo A."/>
            <person name="Nagy L.G."/>
            <person name="Floudas D."/>
            <person name="Copeland A."/>
            <person name="Barry K.W."/>
            <person name="Cichocki N."/>
            <person name="Veneault-Fourrey C."/>
            <person name="LaButti K."/>
            <person name="Lindquist E.A."/>
            <person name="Lipzen A."/>
            <person name="Lundell T."/>
            <person name="Morin E."/>
            <person name="Murat C."/>
            <person name="Riley R."/>
            <person name="Ohm R."/>
            <person name="Sun H."/>
            <person name="Tunlid A."/>
            <person name="Henrissat B."/>
            <person name="Grigoriev I.V."/>
            <person name="Hibbett D.S."/>
            <person name="Martin F."/>
        </authorList>
    </citation>
    <scope>NUCLEOTIDE SEQUENCE [LARGE SCALE GENOMIC DNA]</scope>
    <source>
        <strain evidence="2">Marx 270</strain>
    </source>
</reference>
<dbReference type="HOGENOM" id="CLU_006940_0_0_1"/>
<dbReference type="EMBL" id="KN832002">
    <property type="protein sequence ID" value="KIN99732.1"/>
    <property type="molecule type" value="Genomic_DNA"/>
</dbReference>
<dbReference type="GO" id="GO:0006366">
    <property type="term" value="P:transcription by RNA polymerase II"/>
    <property type="evidence" value="ECO:0007669"/>
    <property type="project" value="InterPro"/>
</dbReference>
<dbReference type="Proteomes" id="UP000054217">
    <property type="component" value="Unassembled WGS sequence"/>
</dbReference>
<evidence type="ECO:0000313" key="2">
    <source>
        <dbReference type="Proteomes" id="UP000054217"/>
    </source>
</evidence>
<dbReference type="InParanoid" id="A0A0C3IS46"/>
<dbReference type="STRING" id="870435.A0A0C3IS46"/>
<dbReference type="OrthoDB" id="348201at2759"/>